<dbReference type="Proteomes" id="UP000217446">
    <property type="component" value="Unassembled WGS sequence"/>
</dbReference>
<gene>
    <name evidence="2" type="ORF">SO3561_08981</name>
</gene>
<reference evidence="3" key="1">
    <citation type="submission" date="2017-05" db="EMBL/GenBank/DDBJ databases">
        <title>Streptomyces olivochromogenes NBRC 3561 whole genome shotgun sequence.</title>
        <authorList>
            <person name="Dohra H."/>
            <person name="Kodani S."/>
        </authorList>
    </citation>
    <scope>NUCLEOTIDE SEQUENCE [LARGE SCALE GENOMIC DNA]</scope>
    <source>
        <strain evidence="3">NBRC 3561</strain>
    </source>
</reference>
<evidence type="ECO:0000256" key="1">
    <source>
        <dbReference type="SAM" id="MobiDB-lite"/>
    </source>
</evidence>
<sequence>MPPVIALLEHREPWAREDLDAWMERLREAQEHAAVCRERLDYAWIGQEEVLWALPEEDEAVAGAREAKALATPPASAGSRAAEPGPDAAADASDGPVVPTGLPAGHDPRPPVRRAGGRPEVLAGQHQQPFAAVLARTEPVSARELTTCPGRDAQRLNEVEKVRHRAYALKVRGWPARLPGGLFTPAAGPPGRADVPSGRVSRGERHVGRRVFRRLHRSLGHRRRLRDRPSGLNVTPTLSVKSGTSSSPGLLVATSDQAPPGSPALVAT</sequence>
<dbReference type="STRING" id="1963.AQJ27_45395"/>
<feature type="region of interest" description="Disordered" evidence="1">
    <location>
        <begin position="65"/>
        <end position="116"/>
    </location>
</feature>
<name>A0A250VTE1_STROL</name>
<keyword evidence="3" id="KW-1185">Reference proteome</keyword>
<feature type="region of interest" description="Disordered" evidence="1">
    <location>
        <begin position="183"/>
        <end position="205"/>
    </location>
</feature>
<evidence type="ECO:0000313" key="3">
    <source>
        <dbReference type="Proteomes" id="UP000217446"/>
    </source>
</evidence>
<accession>A0A250VTE1</accession>
<feature type="compositionally biased region" description="Polar residues" evidence="1">
    <location>
        <begin position="233"/>
        <end position="248"/>
    </location>
</feature>
<feature type="compositionally biased region" description="Low complexity" evidence="1">
    <location>
        <begin position="81"/>
        <end position="96"/>
    </location>
</feature>
<evidence type="ECO:0000313" key="2">
    <source>
        <dbReference type="EMBL" id="GAX57411.1"/>
    </source>
</evidence>
<protein>
    <submittedName>
        <fullName evidence="2">Uncharacterized protein</fullName>
    </submittedName>
</protein>
<proteinExistence type="predicted"/>
<comment type="caution">
    <text evidence="2">The sequence shown here is derived from an EMBL/GenBank/DDBJ whole genome shotgun (WGS) entry which is preliminary data.</text>
</comment>
<dbReference type="EMBL" id="BDQI01000035">
    <property type="protein sequence ID" value="GAX57411.1"/>
    <property type="molecule type" value="Genomic_DNA"/>
</dbReference>
<feature type="region of interest" description="Disordered" evidence="1">
    <location>
        <begin position="220"/>
        <end position="268"/>
    </location>
</feature>
<organism evidence="2 3">
    <name type="scientific">Streptomyces olivochromogenes</name>
    <dbReference type="NCBI Taxonomy" id="1963"/>
    <lineage>
        <taxon>Bacteria</taxon>
        <taxon>Bacillati</taxon>
        <taxon>Actinomycetota</taxon>
        <taxon>Actinomycetes</taxon>
        <taxon>Kitasatosporales</taxon>
        <taxon>Streptomycetaceae</taxon>
        <taxon>Streptomyces</taxon>
    </lineage>
</organism>
<dbReference type="AlphaFoldDB" id="A0A250VTE1"/>
<dbReference type="RefSeq" id="WP_159064583.1">
    <property type="nucleotide sequence ID" value="NZ_BDQI01000035.1"/>
</dbReference>